<evidence type="ECO:0000313" key="9">
    <source>
        <dbReference type="Proteomes" id="UP001174136"/>
    </source>
</evidence>
<comment type="similarity">
    <text evidence="3">Belongs to the GASK family.</text>
</comment>
<dbReference type="PANTHER" id="PTHR15905:SF5">
    <property type="entry name" value="GOLGI-ASSOCIATED KINASE 1A"/>
    <property type="match status" value="1"/>
</dbReference>
<feature type="compositionally biased region" description="Basic and acidic residues" evidence="6">
    <location>
        <begin position="309"/>
        <end position="351"/>
    </location>
</feature>
<keyword evidence="5 7" id="KW-0472">Membrane</keyword>
<dbReference type="Pfam" id="PF15051">
    <property type="entry name" value="FAM198"/>
    <property type="match status" value="1"/>
</dbReference>
<feature type="compositionally biased region" description="Basic and acidic residues" evidence="6">
    <location>
        <begin position="361"/>
        <end position="382"/>
    </location>
</feature>
<comment type="caution">
    <text evidence="8">The sequence shown here is derived from an EMBL/GenBank/DDBJ whole genome shotgun (WGS) entry which is preliminary data.</text>
</comment>
<gene>
    <name evidence="8" type="primary">FAM198A</name>
    <name evidence="8" type="ORF">N1851_017681</name>
</gene>
<evidence type="ECO:0000256" key="3">
    <source>
        <dbReference type="ARBA" id="ARBA00007691"/>
    </source>
</evidence>
<feature type="region of interest" description="Disordered" evidence="6">
    <location>
        <begin position="72"/>
        <end position="107"/>
    </location>
</feature>
<organism evidence="8 9">
    <name type="scientific">Merluccius polli</name>
    <name type="common">Benguela hake</name>
    <name type="synonym">Merluccius cadenati</name>
    <dbReference type="NCBI Taxonomy" id="89951"/>
    <lineage>
        <taxon>Eukaryota</taxon>
        <taxon>Metazoa</taxon>
        <taxon>Chordata</taxon>
        <taxon>Craniata</taxon>
        <taxon>Vertebrata</taxon>
        <taxon>Euteleostomi</taxon>
        <taxon>Actinopterygii</taxon>
        <taxon>Neopterygii</taxon>
        <taxon>Teleostei</taxon>
        <taxon>Neoteleostei</taxon>
        <taxon>Acanthomorphata</taxon>
        <taxon>Zeiogadaria</taxon>
        <taxon>Gadariae</taxon>
        <taxon>Gadiformes</taxon>
        <taxon>Gadoidei</taxon>
        <taxon>Merlucciidae</taxon>
        <taxon>Merluccius</taxon>
    </lineage>
</organism>
<dbReference type="InterPro" id="IPR029207">
    <property type="entry name" value="FAM198"/>
</dbReference>
<keyword evidence="7" id="KW-1133">Transmembrane helix</keyword>
<feature type="region of interest" description="Disordered" evidence="6">
    <location>
        <begin position="149"/>
        <end position="395"/>
    </location>
</feature>
<dbReference type="AlphaFoldDB" id="A0AA47MPT4"/>
<feature type="compositionally biased region" description="Polar residues" evidence="6">
    <location>
        <begin position="431"/>
        <end position="442"/>
    </location>
</feature>
<evidence type="ECO:0000256" key="4">
    <source>
        <dbReference type="ARBA" id="ARBA00023034"/>
    </source>
</evidence>
<sequence length="728" mass="82014">MKTTAASSVELPVGRDDTAWRRVRSKRCFTQRWLLLLLYPVVLLFLTASVMMMMITTVPVLPYPPAHAARRPSRALSSAGGVASRTSLRAGDAAPAAPHQNRPGPLLPFQLPPLPNVHSGSWRAGRGGEKEPPKRLETVVEPIRRHGRMGATKDEGWSQNRNSSKGIAFKRKERSGTSQRPANRRHSLLAQFTVNNKGPRGRIKPGNSATVVEPFSKTHNHTAEGQTTDLIPALANTPVRNRKQADRRADGQANLQAKISQHAGNRAGRQEKTRADPQLNKGRHPITKLSEHDNGSEKMKGATKHLRKSDKIGREQQAVKRPSRDLKKQHHISKELSKRGANDPSAADRKKPVPKHKAVVKNKEDKDECRDNRRQEFPDSDRRKVRRSPDAPWLSDDDLQKMELLAAGEVVSKARVPAHGQILQVALNHSGGAQQSSTQTPTGGLDKDQSAQRATRRVASESHGERCQRGSCSLVKRPDDWYEVLAFHLDRVLGLNRSLPAVLRAFPQSDVLPYRYTSGAHRPVVWWDPNIQHLDDRDNDQNSVPLSWVQYQELLKVHCGKKADLNSAPCVGVQHSEWGRLALFDFLLQVNDRLDRCCCGFRPDPKESCVENLLYVKCHNSKELRLVHILVRKTDPSRMVFIDNAGRPHQPADNLNFRLVEGIDERYPCCGPAVWRALLLRSLYTDREFWERHGGAGGLRTLIRTMDQRGRILLQHIRDKRLRLNRDL</sequence>
<evidence type="ECO:0000313" key="8">
    <source>
        <dbReference type="EMBL" id="KAK0143980.1"/>
    </source>
</evidence>
<evidence type="ECO:0000256" key="7">
    <source>
        <dbReference type="SAM" id="Phobius"/>
    </source>
</evidence>
<dbReference type="GO" id="GO:0005794">
    <property type="term" value="C:Golgi apparatus"/>
    <property type="evidence" value="ECO:0007669"/>
    <property type="project" value="UniProtKB-SubCell"/>
</dbReference>
<feature type="transmembrane region" description="Helical" evidence="7">
    <location>
        <begin position="33"/>
        <end position="55"/>
    </location>
</feature>
<feature type="compositionally biased region" description="Polar residues" evidence="6">
    <location>
        <begin position="253"/>
        <end position="263"/>
    </location>
</feature>
<proteinExistence type="inferred from homology"/>
<feature type="region of interest" description="Disordered" evidence="6">
    <location>
        <begin position="430"/>
        <end position="462"/>
    </location>
</feature>
<accession>A0AA47MPT4</accession>
<evidence type="ECO:0000256" key="1">
    <source>
        <dbReference type="ARBA" id="ARBA00004308"/>
    </source>
</evidence>
<dbReference type="EMBL" id="JAOPHQ010003176">
    <property type="protein sequence ID" value="KAK0143980.1"/>
    <property type="molecule type" value="Genomic_DNA"/>
</dbReference>
<evidence type="ECO:0000256" key="5">
    <source>
        <dbReference type="ARBA" id="ARBA00023136"/>
    </source>
</evidence>
<reference evidence="8" key="1">
    <citation type="journal article" date="2023" name="Front. Mar. Sci.">
        <title>A new Merluccius polli reference genome to investigate the effects of global change in West African waters.</title>
        <authorList>
            <person name="Mateo J.L."/>
            <person name="Blanco-Fernandez C."/>
            <person name="Garcia-Vazquez E."/>
            <person name="Machado-Schiaffino G."/>
        </authorList>
    </citation>
    <scope>NUCLEOTIDE SEQUENCE</scope>
    <source>
        <strain evidence="8">C29</strain>
        <tissue evidence="8">Fin</tissue>
    </source>
</reference>
<dbReference type="PANTHER" id="PTHR15905">
    <property type="entry name" value="GOLGI-ASSOCIATED KINASE 1B-RELATED"/>
    <property type="match status" value="1"/>
</dbReference>
<keyword evidence="9" id="KW-1185">Reference proteome</keyword>
<comment type="subcellular location">
    <subcellularLocation>
        <location evidence="1">Endomembrane system</location>
    </subcellularLocation>
    <subcellularLocation>
        <location evidence="2">Golgi apparatus</location>
    </subcellularLocation>
</comment>
<keyword evidence="4" id="KW-0333">Golgi apparatus</keyword>
<protein>
    <submittedName>
        <fullName evidence="8">Protein FAM198A</fullName>
    </submittedName>
</protein>
<evidence type="ECO:0000256" key="2">
    <source>
        <dbReference type="ARBA" id="ARBA00004555"/>
    </source>
</evidence>
<dbReference type="Proteomes" id="UP001174136">
    <property type="component" value="Unassembled WGS sequence"/>
</dbReference>
<evidence type="ECO:0000256" key="6">
    <source>
        <dbReference type="SAM" id="MobiDB-lite"/>
    </source>
</evidence>
<feature type="compositionally biased region" description="Basic and acidic residues" evidence="6">
    <location>
        <begin position="289"/>
        <end position="300"/>
    </location>
</feature>
<name>A0AA47MPT4_MERPO</name>
<keyword evidence="7" id="KW-0812">Transmembrane</keyword>